<dbReference type="EMBL" id="SWJQ01000185">
    <property type="protein sequence ID" value="TRZ19419.1"/>
    <property type="molecule type" value="Genomic_DNA"/>
</dbReference>
<evidence type="ECO:0000313" key="2">
    <source>
        <dbReference type="Proteomes" id="UP000796761"/>
    </source>
</evidence>
<accession>A0A8K1GKL4</accession>
<evidence type="ECO:0000313" key="1">
    <source>
        <dbReference type="EMBL" id="TRZ19419.1"/>
    </source>
</evidence>
<gene>
    <name evidence="1" type="ORF">HGM15179_007687</name>
</gene>
<organism evidence="1 2">
    <name type="scientific">Zosterops borbonicus</name>
    <dbReference type="NCBI Taxonomy" id="364589"/>
    <lineage>
        <taxon>Eukaryota</taxon>
        <taxon>Metazoa</taxon>
        <taxon>Chordata</taxon>
        <taxon>Craniata</taxon>
        <taxon>Vertebrata</taxon>
        <taxon>Euteleostomi</taxon>
        <taxon>Archelosauria</taxon>
        <taxon>Archosauria</taxon>
        <taxon>Dinosauria</taxon>
        <taxon>Saurischia</taxon>
        <taxon>Theropoda</taxon>
        <taxon>Coelurosauria</taxon>
        <taxon>Aves</taxon>
        <taxon>Neognathae</taxon>
        <taxon>Neoaves</taxon>
        <taxon>Telluraves</taxon>
        <taxon>Australaves</taxon>
        <taxon>Passeriformes</taxon>
        <taxon>Sylvioidea</taxon>
        <taxon>Zosteropidae</taxon>
        <taxon>Zosterops</taxon>
    </lineage>
</organism>
<dbReference type="Proteomes" id="UP000796761">
    <property type="component" value="Unassembled WGS sequence"/>
</dbReference>
<protein>
    <submittedName>
        <fullName evidence="1">Uncharacterized protein</fullName>
    </submittedName>
</protein>
<name>A0A8K1GKL4_9PASS</name>
<reference evidence="1" key="1">
    <citation type="submission" date="2019-04" db="EMBL/GenBank/DDBJ databases">
        <title>Genome assembly of Zosterops borbonicus 15179.</title>
        <authorList>
            <person name="Leroy T."/>
            <person name="Anselmetti Y."/>
            <person name="Tilak M.-K."/>
            <person name="Nabholz B."/>
        </authorList>
    </citation>
    <scope>NUCLEOTIDE SEQUENCE</scope>
    <source>
        <strain evidence="1">HGM_15179</strain>
        <tissue evidence="1">Muscle</tissue>
    </source>
</reference>
<keyword evidence="2" id="KW-1185">Reference proteome</keyword>
<dbReference type="AlphaFoldDB" id="A0A8K1GKL4"/>
<comment type="caution">
    <text evidence="1">The sequence shown here is derived from an EMBL/GenBank/DDBJ whole genome shotgun (WGS) entry which is preliminary data.</text>
</comment>
<sequence length="149" mass="17279">MLSLPERLEKVKQGQEDGMVSPKDQREAKSIEQSSLITFLHRVSAASKQFNCLYAFQQLSYYVMQSGTELHGENDYQAKGKSICVSMERLFQKGMQQERKLSDISVGRKIDLDLMVQRARHNVCYAVLDVHMSEMYMYFDQTPITYKYG</sequence>
<proteinExistence type="predicted"/>